<name>A0ACB8XB62_9TELE</name>
<reference evidence="1" key="1">
    <citation type="submission" date="2022-04" db="EMBL/GenBank/DDBJ databases">
        <title>Jade perch genome.</title>
        <authorList>
            <person name="Chao B."/>
        </authorList>
    </citation>
    <scope>NUCLEOTIDE SEQUENCE</scope>
    <source>
        <strain evidence="1">CB-2022</strain>
    </source>
</reference>
<gene>
    <name evidence="1" type="ORF">L3Q82_008724</name>
</gene>
<evidence type="ECO:0000313" key="1">
    <source>
        <dbReference type="EMBL" id="KAI3377562.1"/>
    </source>
</evidence>
<keyword evidence="2" id="KW-1185">Reference proteome</keyword>
<sequence>MTVVGKKNQAGVKCCFEKMVMLQCFGFSISLASRTLLSVVWFGAVGLAVIWSYCIFKTPHCESLMTATLHLSNLLRYLRGDIAARSEDARPELLVHIVRVKCESWSLESKCTSTGDCEGTWYLCAAQYDLATMDPADRDTVSHVLSSQAQKIHAHENQLKAIAATGVQQITERQDRAQQEVSAQVSQLGAQLTADCLSLGSTDSITAYLTGYTAASFPFGISHLPVPTRSPGSAGKIFRRTRSGAGGVHDLPPVGKSGGLGYGGMGSRSCASKGHVRSYGRSLGEVMDYAIEFRTLATDSGWNSPAIKGAFVNGLNEDIKDQLAPHEIPEEFEDLVKMAARIDTRLRERETERRRAARRTSEHQRVPSTPQKPRREFRRSSVLSSATAERAPSSDQAETMQLGHARLDPEERRRRVRVGDLLLLRTSGSSSTVVSAKPKPCLFLHIGHGNCPIDLLPGAPIPKARLYAISGPERKAMEEYIKTSLQSGIIRPSSSAAGAGFFFVEKKDGLLRPCIDYSALNDVTIKNRYPLPLISSAFELLQQARIFTKLDLRNAYHLVRIREGDEWKTGFNTPTGHYEYLVMPFGLTNAPAVFQGFINEVLREYLNDFVFVYLDDILIFSPDPATHQRHVRLVLSRLLENKLFVKAEKCEFHASSVAFLGFIVSPNCIKMDPEKVSAVANWPPLTSRKKVQQFLGFANFYRKFIRNFSAVAAPLHALTSPKVTFQWGPEAEGAFQKLKKLFISAPVLTIPDPKLQFIVEVDASNEGVGAVLSQRAPRDNRIHPCAFLSRKLSSAERNYDVGNRELLAIKVALEEWRHWLEGAEQPFIVWTDHKNLGYLKSAKRLNSRQARWALFFSRFRFTLSYRPGSQNAKPDALSRLYDPEPAAKEPDSILPLDCVVGAVSWQIERDVQRARQGVPTPEGCPRNRLFVNAGSVALSGYPLGAHFVANMSSGSQENCVRGEAAILVAGARQGCG</sequence>
<proteinExistence type="predicted"/>
<dbReference type="Proteomes" id="UP000831701">
    <property type="component" value="Chromosome 1"/>
</dbReference>
<evidence type="ECO:0000313" key="2">
    <source>
        <dbReference type="Proteomes" id="UP000831701"/>
    </source>
</evidence>
<comment type="caution">
    <text evidence="1">The sequence shown here is derived from an EMBL/GenBank/DDBJ whole genome shotgun (WGS) entry which is preliminary data.</text>
</comment>
<accession>A0ACB8XB62</accession>
<dbReference type="EMBL" id="CM041531">
    <property type="protein sequence ID" value="KAI3377562.1"/>
    <property type="molecule type" value="Genomic_DNA"/>
</dbReference>
<protein>
    <submittedName>
        <fullName evidence="1">Uncharacterized protein</fullName>
    </submittedName>
</protein>
<organism evidence="1 2">
    <name type="scientific">Scortum barcoo</name>
    <name type="common">barcoo grunter</name>
    <dbReference type="NCBI Taxonomy" id="214431"/>
    <lineage>
        <taxon>Eukaryota</taxon>
        <taxon>Metazoa</taxon>
        <taxon>Chordata</taxon>
        <taxon>Craniata</taxon>
        <taxon>Vertebrata</taxon>
        <taxon>Euteleostomi</taxon>
        <taxon>Actinopterygii</taxon>
        <taxon>Neopterygii</taxon>
        <taxon>Teleostei</taxon>
        <taxon>Neoteleostei</taxon>
        <taxon>Acanthomorphata</taxon>
        <taxon>Eupercaria</taxon>
        <taxon>Centrarchiformes</taxon>
        <taxon>Terapontoidei</taxon>
        <taxon>Terapontidae</taxon>
        <taxon>Scortum</taxon>
    </lineage>
</organism>